<dbReference type="FunFam" id="1.20.1560.10:FF:000002">
    <property type="entry name" value="ABC transporter C family member 5"/>
    <property type="match status" value="1"/>
</dbReference>
<evidence type="ECO:0000256" key="5">
    <source>
        <dbReference type="ARBA" id="ARBA00022692"/>
    </source>
</evidence>
<feature type="transmembrane region" description="Helical" evidence="13">
    <location>
        <begin position="152"/>
        <end position="178"/>
    </location>
</feature>
<evidence type="ECO:0000256" key="7">
    <source>
        <dbReference type="ARBA" id="ARBA00022741"/>
    </source>
</evidence>
<protein>
    <recommendedName>
        <fullName evidence="3">ABC-type xenobiotic transporter</fullName>
        <ecNumber evidence="3">7.6.2.2</ecNumber>
    </recommendedName>
</protein>
<feature type="transmembrane region" description="Helical" evidence="13">
    <location>
        <begin position="641"/>
        <end position="666"/>
    </location>
</feature>
<evidence type="ECO:0000256" key="10">
    <source>
        <dbReference type="ARBA" id="ARBA00022989"/>
    </source>
</evidence>
<feature type="transmembrane region" description="Helical" evidence="13">
    <location>
        <begin position="61"/>
        <end position="84"/>
    </location>
</feature>
<dbReference type="SUPFAM" id="SSF90123">
    <property type="entry name" value="ABC transporter transmembrane region"/>
    <property type="match status" value="3"/>
</dbReference>
<keyword evidence="8" id="KW-0067">ATP-binding</keyword>
<dbReference type="CDD" id="cd03250">
    <property type="entry name" value="ABCC_MRP_domain1"/>
    <property type="match status" value="1"/>
</dbReference>
<feature type="domain" description="ABC transmembrane type-1" evidence="15">
    <location>
        <begin position="863"/>
        <end position="1132"/>
    </location>
</feature>
<keyword evidence="5 13" id="KW-0812">Transmembrane</keyword>
<feature type="domain" description="ABC transmembrane type-1" evidence="15">
    <location>
        <begin position="647"/>
        <end position="848"/>
    </location>
</feature>
<keyword evidence="4" id="KW-0813">Transport</keyword>
<evidence type="ECO:0000259" key="14">
    <source>
        <dbReference type="PROSITE" id="PS50893"/>
    </source>
</evidence>
<dbReference type="InterPro" id="IPR044746">
    <property type="entry name" value="ABCC_6TM_D1"/>
</dbReference>
<feature type="transmembrane region" description="Helical" evidence="13">
    <location>
        <begin position="250"/>
        <end position="271"/>
    </location>
</feature>
<organism evidence="16 17">
    <name type="scientific">Brassica cretica</name>
    <name type="common">Mustard</name>
    <dbReference type="NCBI Taxonomy" id="69181"/>
    <lineage>
        <taxon>Eukaryota</taxon>
        <taxon>Viridiplantae</taxon>
        <taxon>Streptophyta</taxon>
        <taxon>Embryophyta</taxon>
        <taxon>Tracheophyta</taxon>
        <taxon>Spermatophyta</taxon>
        <taxon>Magnoliopsida</taxon>
        <taxon>eudicotyledons</taxon>
        <taxon>Gunneridae</taxon>
        <taxon>Pentapetalae</taxon>
        <taxon>rosids</taxon>
        <taxon>malvids</taxon>
        <taxon>Brassicales</taxon>
        <taxon>Brassicaceae</taxon>
        <taxon>Brassiceae</taxon>
        <taxon>Brassica</taxon>
    </lineage>
</organism>
<evidence type="ECO:0000256" key="12">
    <source>
        <dbReference type="ARBA" id="ARBA00034018"/>
    </source>
</evidence>
<dbReference type="Gene3D" id="1.20.1560.10">
    <property type="entry name" value="ABC transporter type 1, transmembrane domain"/>
    <property type="match status" value="3"/>
</dbReference>
<dbReference type="PANTHER" id="PTHR24223:SF108">
    <property type="entry name" value="ABC TRANSPORTER C FAMILY MEMBER 8"/>
    <property type="match status" value="1"/>
</dbReference>
<dbReference type="CDD" id="cd18579">
    <property type="entry name" value="ABC_6TM_ABCC_D1"/>
    <property type="match status" value="1"/>
</dbReference>
<dbReference type="SUPFAM" id="SSF52540">
    <property type="entry name" value="P-loop containing nucleoside triphosphate hydrolases"/>
    <property type="match status" value="2"/>
</dbReference>
<accession>A0A8S9HLP0</accession>
<evidence type="ECO:0000256" key="3">
    <source>
        <dbReference type="ARBA" id="ARBA00012191"/>
    </source>
</evidence>
<proteinExistence type="inferred from homology"/>
<evidence type="ECO:0000256" key="13">
    <source>
        <dbReference type="SAM" id="Phobius"/>
    </source>
</evidence>
<name>A0A8S9HLP0_BRACR</name>
<keyword evidence="6" id="KW-0677">Repeat</keyword>
<feature type="domain" description="ABC transporter" evidence="14">
    <location>
        <begin position="342"/>
        <end position="563"/>
    </location>
</feature>
<evidence type="ECO:0000256" key="9">
    <source>
        <dbReference type="ARBA" id="ARBA00022967"/>
    </source>
</evidence>
<keyword evidence="9" id="KW-1278">Translocase</keyword>
<dbReference type="Pfam" id="PF00664">
    <property type="entry name" value="ABC_membrane"/>
    <property type="match status" value="3"/>
</dbReference>
<comment type="caution">
    <text evidence="16">The sequence shown here is derived from an EMBL/GenBank/DDBJ whole genome shotgun (WGS) entry which is preliminary data.</text>
</comment>
<dbReference type="GO" id="GO:0016020">
    <property type="term" value="C:membrane"/>
    <property type="evidence" value="ECO:0007669"/>
    <property type="project" value="UniProtKB-SubCell"/>
</dbReference>
<dbReference type="SMART" id="SM00382">
    <property type="entry name" value="AAA"/>
    <property type="match status" value="2"/>
</dbReference>
<dbReference type="Pfam" id="PF00005">
    <property type="entry name" value="ABC_tran"/>
    <property type="match status" value="2"/>
</dbReference>
<evidence type="ECO:0000256" key="2">
    <source>
        <dbReference type="ARBA" id="ARBA00009726"/>
    </source>
</evidence>
<evidence type="ECO:0000313" key="17">
    <source>
        <dbReference type="Proteomes" id="UP000712281"/>
    </source>
</evidence>
<dbReference type="CDD" id="cd03244">
    <property type="entry name" value="ABCC_MRP_domain2"/>
    <property type="match status" value="1"/>
</dbReference>
<feature type="transmembrane region" description="Helical" evidence="13">
    <location>
        <begin position="853"/>
        <end position="877"/>
    </location>
</feature>
<dbReference type="PROSITE" id="PS00211">
    <property type="entry name" value="ABC_TRANSPORTER_1"/>
    <property type="match status" value="1"/>
</dbReference>
<dbReference type="FunFam" id="1.20.1560.10:FF:000003">
    <property type="entry name" value="ABC transporter C family member 10"/>
    <property type="match status" value="1"/>
</dbReference>
<keyword evidence="7" id="KW-0547">Nucleotide-binding</keyword>
<dbReference type="GO" id="GO:0008559">
    <property type="term" value="F:ABC-type xenobiotic transporter activity"/>
    <property type="evidence" value="ECO:0007669"/>
    <property type="project" value="UniProtKB-EC"/>
</dbReference>
<dbReference type="InterPro" id="IPR003593">
    <property type="entry name" value="AAA+_ATPase"/>
</dbReference>
<dbReference type="InterPro" id="IPR027417">
    <property type="entry name" value="P-loop_NTPase"/>
</dbReference>
<feature type="transmembrane region" description="Helical" evidence="13">
    <location>
        <begin position="922"/>
        <end position="939"/>
    </location>
</feature>
<evidence type="ECO:0000256" key="8">
    <source>
        <dbReference type="ARBA" id="ARBA00022840"/>
    </source>
</evidence>
<dbReference type="InterPro" id="IPR050173">
    <property type="entry name" value="ABC_transporter_C-like"/>
</dbReference>
<reference evidence="16" key="1">
    <citation type="submission" date="2019-12" db="EMBL/GenBank/DDBJ databases">
        <title>Genome sequencing and annotation of Brassica cretica.</title>
        <authorList>
            <person name="Studholme D.J."/>
            <person name="Sarris P.F."/>
        </authorList>
    </citation>
    <scope>NUCLEOTIDE SEQUENCE</scope>
    <source>
        <strain evidence="16">PFS-001/15</strain>
        <tissue evidence="16">Leaf</tissue>
    </source>
</reference>
<dbReference type="InterPro" id="IPR017871">
    <property type="entry name" value="ABC_transporter-like_CS"/>
</dbReference>
<dbReference type="FunFam" id="3.40.50.300:FF:001405">
    <property type="entry name" value="Multidrug resistance protein associated1"/>
    <property type="match status" value="1"/>
</dbReference>
<dbReference type="InterPro" id="IPR036640">
    <property type="entry name" value="ABC1_TM_sf"/>
</dbReference>
<feature type="transmembrane region" description="Helical" evidence="13">
    <location>
        <begin position="1084"/>
        <end position="1114"/>
    </location>
</feature>
<dbReference type="GO" id="GO:0005524">
    <property type="term" value="F:ATP binding"/>
    <property type="evidence" value="ECO:0007669"/>
    <property type="project" value="UniProtKB-KW"/>
</dbReference>
<keyword evidence="10 13" id="KW-1133">Transmembrane helix</keyword>
<dbReference type="InterPro" id="IPR003439">
    <property type="entry name" value="ABC_transporter-like_ATP-bd"/>
</dbReference>
<gene>
    <name evidence="16" type="ORF">F2Q68_00016970</name>
</gene>
<dbReference type="Proteomes" id="UP000712281">
    <property type="component" value="Unassembled WGS sequence"/>
</dbReference>
<evidence type="ECO:0000256" key="1">
    <source>
        <dbReference type="ARBA" id="ARBA00004141"/>
    </source>
</evidence>
<feature type="transmembrane region" description="Helical" evidence="13">
    <location>
        <begin position="25"/>
        <end position="49"/>
    </location>
</feature>
<dbReference type="InterPro" id="IPR044726">
    <property type="entry name" value="ABCC_6TM_D2"/>
</dbReference>
<comment type="subcellular location">
    <subcellularLocation>
        <location evidence="1">Membrane</location>
        <topology evidence="1">Multi-pass membrane protein</topology>
    </subcellularLocation>
</comment>
<feature type="domain" description="ABC transporter" evidence="14">
    <location>
        <begin position="1169"/>
        <end position="1404"/>
    </location>
</feature>
<feature type="domain" description="ABC transmembrane type-1" evidence="15">
    <location>
        <begin position="25"/>
        <end position="306"/>
    </location>
</feature>
<dbReference type="FunFam" id="3.40.50.300:FF:000169">
    <property type="entry name" value="ABC transporter C family member 3"/>
    <property type="match status" value="1"/>
</dbReference>
<comment type="similarity">
    <text evidence="2">Belongs to the ABC transporter superfamily. ABCC family. Conjugate transporter (TC 3.A.1.208) subfamily.</text>
</comment>
<comment type="catalytic activity">
    <reaction evidence="12">
        <text>ATP + H2O + xenobioticSide 1 = ADP + phosphate + xenobioticSide 2.</text>
        <dbReference type="EC" id="7.6.2.2"/>
    </reaction>
</comment>
<sequence>MEPEGAKERNLVFRAVAKVYFKENILTAVCALFRTIAVVSLPLMLYVFVDYANSDHRDLRTGFFNLACLVMLKLVESLSMRHWYFAARRSGMRIRSALMVAAYKKQLKLSSLGRKRHSSGEIVNYIAVDAYRMGEFLWWFHSGWSLTLQLLLSTAVLFGVVGIGAVPGLILLLLCGLLNLPFAKMLQNCQTQFMIAQDKRLRSTSEILNSMKVIKLQSWEEEFKKQIESCRDEEFKWLAKAQLTKAFGTFLYWMSPTIVSSVIFVGCALMNSAPLNASTIFTVLATLRVMSEPVRVIPEAISAIIQVNVSFDRINNFLLDDELKTDEIERSGMEKSGTAVDIQAGNFSWDPETKHPTLRNINLEIKNGQKVAVCGPVGAGKSSLLHAVLGEIPKVSGTVKVSGSIAYVSQTSWIQSGTIRDNIVYGKPMETRRYNAAIKACALDKDINDFGHGDLTEIGQRGLNLSGGQKQRIQLARAVYADADVYLLDDPFSAVDAHTAGVLFHKCVEDSLREKTVILVTHQVEFLSEVDQILVMEEGRITQLGKYDELLMMGTAFKQLVNAHNDAVTVLPLASNESLGDLTKVGRDREIGNIQVVEKIEEEITTTTNVPGAQLTQEEEKEAGYVGLKPFLDYLNVSRGWFLLSSSVLGQVGFVVFQAASTYWLAYGIGIPNLTATMLIGVYSVISTLSAGFVYARAVTTAHLGLKASKAFFSGFTNAVFKAPMLFFDSTPVGRILTRASSDLNVLDFDIPFAIIFVVSPAVELTAALIVMTYVTWQVIIIALLALAATKVVQEYYLASARELIRINGTTKAPVMNYAAETSLGVVTIRAFGTVDRFFKNYLSLVDADAVLFFLSNAAMEWVGFVVFQAASTYWLAYGIGIPNLTATMLIGVYSVISTLSAGFVYARAVTTAHLGLKASKAFFSGFTNAVFKAPMLFFDSTPVGRILTRASSDLNVLDFDIPFAIIFVVSPAVELTAALIVMTYVTWQVIIIALLALAATKVVQEYYLASARELIRINGTTKAPVMNYAAETSLGVVTIRAFGTVDRFFKNYLSLVDADAVLFFLSNAAMEWVILRIETLQNLTLFTCALLLILIPKGYIAPGLVGLSLSYALTLTQTQVFLTRWYCTLSNSIISVERIKQYMSIPAEPPAVVDDKRPPSSWPSSGTIHLQELKIRYRPNAPLVLKGISCTFREGTRVGVVGRTGSGKSTLISALFRLVEPASGCILIDGIDISKIGLKDLRMKLSIIPQEPTLFRGCIRTNLDPLGVYSDDEIWKALEKCQLKATISNLPNKLDSSEVSDEGENWSVGQRQLFCLGRVLLKRNKILVLDEATASIDSATDAIIQRIIREEFADCTVVTVAHRVPTVIDSDMVMVLSFGDLVEYNEPSKLMETDSYFSKLVAEYWASCRGNSSQNLQVHI</sequence>
<evidence type="ECO:0000313" key="16">
    <source>
        <dbReference type="EMBL" id="KAF2557817.1"/>
    </source>
</evidence>
<dbReference type="PROSITE" id="PS50929">
    <property type="entry name" value="ABC_TM1F"/>
    <property type="match status" value="3"/>
</dbReference>
<evidence type="ECO:0000256" key="11">
    <source>
        <dbReference type="ARBA" id="ARBA00023136"/>
    </source>
</evidence>
<dbReference type="InterPro" id="IPR011527">
    <property type="entry name" value="ABC1_TM_dom"/>
</dbReference>
<evidence type="ECO:0000256" key="6">
    <source>
        <dbReference type="ARBA" id="ARBA00022737"/>
    </source>
</evidence>
<dbReference type="GO" id="GO:0016887">
    <property type="term" value="F:ATP hydrolysis activity"/>
    <property type="evidence" value="ECO:0007669"/>
    <property type="project" value="InterPro"/>
</dbReference>
<dbReference type="CDD" id="cd18580">
    <property type="entry name" value="ABC_6TM_ABCC_D2"/>
    <property type="match status" value="2"/>
</dbReference>
<dbReference type="EC" id="7.6.2.2" evidence="3"/>
<dbReference type="PANTHER" id="PTHR24223">
    <property type="entry name" value="ATP-BINDING CASSETTE SUB-FAMILY C"/>
    <property type="match status" value="1"/>
</dbReference>
<keyword evidence="11 13" id="KW-0472">Membrane</keyword>
<feature type="transmembrane region" description="Helical" evidence="13">
    <location>
        <begin position="889"/>
        <end position="910"/>
    </location>
</feature>
<evidence type="ECO:0000259" key="15">
    <source>
        <dbReference type="PROSITE" id="PS50929"/>
    </source>
</evidence>
<dbReference type="EMBL" id="QGKW02001940">
    <property type="protein sequence ID" value="KAF2557817.1"/>
    <property type="molecule type" value="Genomic_DNA"/>
</dbReference>
<evidence type="ECO:0000256" key="4">
    <source>
        <dbReference type="ARBA" id="ARBA00022448"/>
    </source>
</evidence>
<dbReference type="Gene3D" id="3.40.50.300">
    <property type="entry name" value="P-loop containing nucleotide triphosphate hydrolases"/>
    <property type="match status" value="2"/>
</dbReference>
<dbReference type="PROSITE" id="PS50893">
    <property type="entry name" value="ABC_TRANSPORTER_2"/>
    <property type="match status" value="2"/>
</dbReference>